<name>A0A934QE59_9MICO</name>
<evidence type="ECO:0000313" key="2">
    <source>
        <dbReference type="EMBL" id="MBK0422221.1"/>
    </source>
</evidence>
<dbReference type="InterPro" id="IPR010699">
    <property type="entry name" value="DUF1275"/>
</dbReference>
<accession>A0A934QE59</accession>
<feature type="transmembrane region" description="Helical" evidence="1">
    <location>
        <begin position="90"/>
        <end position="107"/>
    </location>
</feature>
<feature type="transmembrane region" description="Helical" evidence="1">
    <location>
        <begin position="12"/>
        <end position="34"/>
    </location>
</feature>
<feature type="transmembrane region" description="Helical" evidence="1">
    <location>
        <begin position="113"/>
        <end position="130"/>
    </location>
</feature>
<dbReference type="Proteomes" id="UP000618733">
    <property type="component" value="Unassembled WGS sequence"/>
</dbReference>
<evidence type="ECO:0000313" key="3">
    <source>
        <dbReference type="Proteomes" id="UP000618733"/>
    </source>
</evidence>
<dbReference type="Pfam" id="PF06912">
    <property type="entry name" value="DUF1275"/>
    <property type="match status" value="1"/>
</dbReference>
<dbReference type="RefSeq" id="WP_200132433.1">
    <property type="nucleotide sequence ID" value="NZ_JAEHOI010000008.1"/>
</dbReference>
<gene>
    <name evidence="2" type="ORF">JD292_09055</name>
</gene>
<proteinExistence type="predicted"/>
<keyword evidence="1" id="KW-1133">Transmembrane helix</keyword>
<dbReference type="PANTHER" id="PTHR37314:SF4">
    <property type="entry name" value="UPF0700 TRANSMEMBRANE PROTEIN YOAK"/>
    <property type="match status" value="1"/>
</dbReference>
<reference evidence="2" key="1">
    <citation type="submission" date="2020-12" db="EMBL/GenBank/DDBJ databases">
        <title>Leucobacter sp. CAS2, isolated from Chromium sludge.</title>
        <authorList>
            <person name="Xu Z."/>
        </authorList>
    </citation>
    <scope>NUCLEOTIDE SEQUENCE</scope>
    <source>
        <strain evidence="2">CSA2</strain>
    </source>
</reference>
<dbReference type="EMBL" id="JAEHOI010000008">
    <property type="protein sequence ID" value="MBK0422221.1"/>
    <property type="molecule type" value="Genomic_DNA"/>
</dbReference>
<evidence type="ECO:0000256" key="1">
    <source>
        <dbReference type="SAM" id="Phobius"/>
    </source>
</evidence>
<feature type="transmembrane region" description="Helical" evidence="1">
    <location>
        <begin position="192"/>
        <end position="209"/>
    </location>
</feature>
<organism evidence="2 3">
    <name type="scientific">Leucobacter edaphi</name>
    <dbReference type="NCBI Taxonomy" id="2796472"/>
    <lineage>
        <taxon>Bacteria</taxon>
        <taxon>Bacillati</taxon>
        <taxon>Actinomycetota</taxon>
        <taxon>Actinomycetes</taxon>
        <taxon>Micrococcales</taxon>
        <taxon>Microbacteriaceae</taxon>
        <taxon>Leucobacter</taxon>
    </lineage>
</organism>
<dbReference type="PANTHER" id="PTHR37314">
    <property type="entry name" value="SLR0142 PROTEIN"/>
    <property type="match status" value="1"/>
</dbReference>
<dbReference type="AlphaFoldDB" id="A0A934QE59"/>
<comment type="caution">
    <text evidence="2">The sequence shown here is derived from an EMBL/GenBank/DDBJ whole genome shotgun (WGS) entry which is preliminary data.</text>
</comment>
<feature type="transmembrane region" description="Helical" evidence="1">
    <location>
        <begin position="168"/>
        <end position="186"/>
    </location>
</feature>
<sequence>MKTISSSAFGGSVLLSAVAGYVDAIGFVLSGGLFVSFMSGNSTQAGVEASRGSLTIALLALALIGGFVAGVVAGRILSLANHESRIGERLVTLAVALFGATLLVVLWPDPGYSLTAVAFVMGALNTLFVADGRARIAVTYATGTLVSLGLGVADQIAGRSRGTWIRPLALWLGITVGAVIGAFALAWWGPRAILLASGVLLALGAVQIARDRAARRR</sequence>
<protein>
    <submittedName>
        <fullName evidence="2">DUF1275 domain-containing protein</fullName>
    </submittedName>
</protein>
<keyword evidence="1" id="KW-0812">Transmembrane</keyword>
<feature type="transmembrane region" description="Helical" evidence="1">
    <location>
        <begin position="54"/>
        <end position="78"/>
    </location>
</feature>
<keyword evidence="1" id="KW-0472">Membrane</keyword>
<keyword evidence="3" id="KW-1185">Reference proteome</keyword>